<keyword evidence="3" id="KW-1133">Transmembrane helix</keyword>
<proteinExistence type="predicted"/>
<evidence type="ECO:0000256" key="2">
    <source>
        <dbReference type="ARBA" id="ARBA00022692"/>
    </source>
</evidence>
<dbReference type="InterPro" id="IPR001902">
    <property type="entry name" value="SLC26A/SulP_fam"/>
</dbReference>
<protein>
    <recommendedName>
        <fullName evidence="5">SLC26A/SulP transporter domain-containing protein</fullName>
    </recommendedName>
</protein>
<evidence type="ECO:0000259" key="5">
    <source>
        <dbReference type="Pfam" id="PF00916"/>
    </source>
</evidence>
<sequence length="131" mass="14802">MSSNVVNSNKVDNFVCHETTTNTIIIQTETPLEIHKVQLPPKHTTLHKLKHKISEIFFPDNPLYMFKNKTLCLKIVLGFQYLFPIIEWGPKYNLSLFQHDLISGLTIASLAIPQGISYAKLANLPPITGLC</sequence>
<gene>
    <name evidence="6" type="ORF">LLUT_LOCUS36351</name>
</gene>
<dbReference type="Proteomes" id="UP001497480">
    <property type="component" value="Unassembled WGS sequence"/>
</dbReference>
<dbReference type="PANTHER" id="PTHR11814">
    <property type="entry name" value="SULFATE TRANSPORTER"/>
    <property type="match status" value="1"/>
</dbReference>
<dbReference type="GO" id="GO:0055085">
    <property type="term" value="P:transmembrane transport"/>
    <property type="evidence" value="ECO:0007669"/>
    <property type="project" value="InterPro"/>
</dbReference>
<feature type="domain" description="SLC26A/SulP transporter" evidence="5">
    <location>
        <begin position="97"/>
        <end position="130"/>
    </location>
</feature>
<keyword evidence="4" id="KW-0472">Membrane</keyword>
<evidence type="ECO:0000313" key="6">
    <source>
        <dbReference type="EMBL" id="CAL0335291.1"/>
    </source>
</evidence>
<comment type="caution">
    <text evidence="6">The sequence shown here is derived from an EMBL/GenBank/DDBJ whole genome shotgun (WGS) entry which is preliminary data.</text>
</comment>
<comment type="subcellular location">
    <subcellularLocation>
        <location evidence="1">Membrane</location>
        <topology evidence="1">Multi-pass membrane protein</topology>
    </subcellularLocation>
</comment>
<accession>A0AAV1YMN1</accession>
<keyword evidence="7" id="KW-1185">Reference proteome</keyword>
<dbReference type="InterPro" id="IPR011547">
    <property type="entry name" value="SLC26A/SulP_dom"/>
</dbReference>
<keyword evidence="2" id="KW-0812">Transmembrane</keyword>
<organism evidence="6 7">
    <name type="scientific">Lupinus luteus</name>
    <name type="common">European yellow lupine</name>
    <dbReference type="NCBI Taxonomy" id="3873"/>
    <lineage>
        <taxon>Eukaryota</taxon>
        <taxon>Viridiplantae</taxon>
        <taxon>Streptophyta</taxon>
        <taxon>Embryophyta</taxon>
        <taxon>Tracheophyta</taxon>
        <taxon>Spermatophyta</taxon>
        <taxon>Magnoliopsida</taxon>
        <taxon>eudicotyledons</taxon>
        <taxon>Gunneridae</taxon>
        <taxon>Pentapetalae</taxon>
        <taxon>rosids</taxon>
        <taxon>fabids</taxon>
        <taxon>Fabales</taxon>
        <taxon>Fabaceae</taxon>
        <taxon>Papilionoideae</taxon>
        <taxon>50 kb inversion clade</taxon>
        <taxon>genistoids sensu lato</taxon>
        <taxon>core genistoids</taxon>
        <taxon>Genisteae</taxon>
        <taxon>Lupinus</taxon>
    </lineage>
</organism>
<evidence type="ECO:0000313" key="7">
    <source>
        <dbReference type="Proteomes" id="UP001497480"/>
    </source>
</evidence>
<evidence type="ECO:0000256" key="4">
    <source>
        <dbReference type="ARBA" id="ARBA00023136"/>
    </source>
</evidence>
<evidence type="ECO:0000256" key="1">
    <source>
        <dbReference type="ARBA" id="ARBA00004141"/>
    </source>
</evidence>
<evidence type="ECO:0000256" key="3">
    <source>
        <dbReference type="ARBA" id="ARBA00022989"/>
    </source>
</evidence>
<dbReference type="EMBL" id="CAXHTB010000026">
    <property type="protein sequence ID" value="CAL0335291.1"/>
    <property type="molecule type" value="Genomic_DNA"/>
</dbReference>
<dbReference type="AlphaFoldDB" id="A0AAV1YMN1"/>
<name>A0AAV1YMN1_LUPLU</name>
<dbReference type="Pfam" id="PF00916">
    <property type="entry name" value="Sulfate_transp"/>
    <property type="match status" value="1"/>
</dbReference>
<reference evidence="6 7" key="1">
    <citation type="submission" date="2024-03" db="EMBL/GenBank/DDBJ databases">
        <authorList>
            <person name="Martinez-Hernandez J."/>
        </authorList>
    </citation>
    <scope>NUCLEOTIDE SEQUENCE [LARGE SCALE GENOMIC DNA]</scope>
</reference>
<dbReference type="GO" id="GO:0016020">
    <property type="term" value="C:membrane"/>
    <property type="evidence" value="ECO:0007669"/>
    <property type="project" value="UniProtKB-SubCell"/>
</dbReference>